<dbReference type="InterPro" id="IPR029039">
    <property type="entry name" value="Flavoprotein-like_sf"/>
</dbReference>
<feature type="domain" description="NADPH-dependent FMN reductase-like" evidence="3">
    <location>
        <begin position="5"/>
        <end position="155"/>
    </location>
</feature>
<evidence type="ECO:0000313" key="5">
    <source>
        <dbReference type="Proteomes" id="UP000014680"/>
    </source>
</evidence>
<protein>
    <recommendedName>
        <fullName evidence="3">NADPH-dependent FMN reductase-like domain-containing protein</fullName>
    </recommendedName>
</protein>
<dbReference type="OrthoDB" id="10259461at2759"/>
<gene>
    <name evidence="4" type="ORF">EIN_149040</name>
</gene>
<evidence type="ECO:0000259" key="3">
    <source>
        <dbReference type="Pfam" id="PF03358"/>
    </source>
</evidence>
<proteinExistence type="predicted"/>
<dbReference type="OMA" id="VVSSQYW"/>
<dbReference type="EMBL" id="KB207051">
    <property type="protein sequence ID" value="ELP85542.1"/>
    <property type="molecule type" value="Genomic_DNA"/>
</dbReference>
<dbReference type="SUPFAM" id="SSF52218">
    <property type="entry name" value="Flavoproteins"/>
    <property type="match status" value="1"/>
</dbReference>
<dbReference type="InterPro" id="IPR005025">
    <property type="entry name" value="FMN_Rdtase-like_dom"/>
</dbReference>
<evidence type="ECO:0000256" key="2">
    <source>
        <dbReference type="ARBA" id="ARBA00022643"/>
    </source>
</evidence>
<dbReference type="KEGG" id="eiv:EIN_149040"/>
<evidence type="ECO:0000313" key="4">
    <source>
        <dbReference type="EMBL" id="ELP85542.1"/>
    </source>
</evidence>
<dbReference type="GeneID" id="14884520"/>
<evidence type="ECO:0000256" key="1">
    <source>
        <dbReference type="ARBA" id="ARBA00022630"/>
    </source>
</evidence>
<dbReference type="RefSeq" id="XP_004184888.1">
    <property type="nucleotide sequence ID" value="XM_004184840.1"/>
</dbReference>
<dbReference type="VEuPathDB" id="AmoebaDB:EIN_149040"/>
<name>L7FM63_ENTIV</name>
<organism evidence="4 5">
    <name type="scientific">Entamoeba invadens IP1</name>
    <dbReference type="NCBI Taxonomy" id="370355"/>
    <lineage>
        <taxon>Eukaryota</taxon>
        <taxon>Amoebozoa</taxon>
        <taxon>Evosea</taxon>
        <taxon>Archamoebae</taxon>
        <taxon>Mastigamoebida</taxon>
        <taxon>Entamoebidae</taxon>
        <taxon>Entamoeba</taxon>
    </lineage>
</organism>
<keyword evidence="5" id="KW-1185">Reference proteome</keyword>
<sequence>MSLPIKVLLINGSPREHGNTSHMLSWLITSLEQQGITTDYFQIGGKSIKSCRSCWRCQKDGKCWQEDPVIDELCSKIVAADGVIIGSPTYYADVPMEVKGMLDRCGLIIGKHLKRKAGAAVVVARRGGAIHVYDTINHWFGMNNMYIVGSSYWNDGYNPQEKRIDGVEEDEEAKETMKNLAENMAFLLKSIKKE</sequence>
<accession>L7FM63</accession>
<dbReference type="InterPro" id="IPR051796">
    <property type="entry name" value="ISF_SsuE-like"/>
</dbReference>
<dbReference type="PANTHER" id="PTHR43278">
    <property type="entry name" value="NAD(P)H-DEPENDENT FMN-CONTAINING OXIDOREDUCTASE YWQN-RELATED"/>
    <property type="match status" value="1"/>
</dbReference>
<dbReference type="GO" id="GO:0016491">
    <property type="term" value="F:oxidoreductase activity"/>
    <property type="evidence" value="ECO:0007669"/>
    <property type="project" value="InterPro"/>
</dbReference>
<dbReference type="PANTHER" id="PTHR43278:SF4">
    <property type="entry name" value="NAD(P)H-DEPENDENT FMN-CONTAINING OXIDOREDUCTASE YWQN-RELATED"/>
    <property type="match status" value="1"/>
</dbReference>
<dbReference type="Pfam" id="PF03358">
    <property type="entry name" value="FMN_red"/>
    <property type="match status" value="1"/>
</dbReference>
<keyword evidence="1" id="KW-0285">Flavoprotein</keyword>
<reference evidence="4 5" key="1">
    <citation type="submission" date="2012-10" db="EMBL/GenBank/DDBJ databases">
        <authorList>
            <person name="Zafar N."/>
            <person name="Inman J."/>
            <person name="Hall N."/>
            <person name="Lorenzi H."/>
            <person name="Caler E."/>
        </authorList>
    </citation>
    <scope>NUCLEOTIDE SEQUENCE [LARGE SCALE GENOMIC DNA]</scope>
    <source>
        <strain evidence="4 5">IP1</strain>
    </source>
</reference>
<keyword evidence="2" id="KW-0288">FMN</keyword>
<dbReference type="Proteomes" id="UP000014680">
    <property type="component" value="Unassembled WGS sequence"/>
</dbReference>
<dbReference type="Gene3D" id="3.40.50.360">
    <property type="match status" value="1"/>
</dbReference>
<dbReference type="AlphaFoldDB" id="L7FM63"/>